<feature type="compositionally biased region" description="Basic residues" evidence="1">
    <location>
        <begin position="1"/>
        <end position="10"/>
    </location>
</feature>
<protein>
    <submittedName>
        <fullName evidence="2">Uncharacterized protein</fullName>
    </submittedName>
</protein>
<reference evidence="2 3" key="1">
    <citation type="journal article" date="2016" name="Front. Microbiol.">
        <title>Microevolution Analysis of Bacillus coahuilensis Unveils Differences in Phosphorus Acquisition Strategies and Their Regulation.</title>
        <authorList>
            <person name="Gomez-Lunar Z."/>
            <person name="Hernandez-Gonzalez I."/>
            <person name="Rodriguez-Torres M.D."/>
            <person name="Souza V."/>
            <person name="Olmedo-Alvarez G."/>
        </authorList>
    </citation>
    <scope>NUCLEOTIDE SEQUENCE [LARGE SCALE GENOMIC DNA]</scope>
    <source>
        <strain evidence="3">p1.1.43</strain>
    </source>
</reference>
<evidence type="ECO:0000256" key="1">
    <source>
        <dbReference type="SAM" id="MobiDB-lite"/>
    </source>
</evidence>
<dbReference type="Proteomes" id="UP000074108">
    <property type="component" value="Unassembled WGS sequence"/>
</dbReference>
<dbReference type="PATRIC" id="fig|1150625.3.peg.519"/>
<dbReference type="STRING" id="1150625.Q75_02435"/>
<comment type="caution">
    <text evidence="2">The sequence shown here is derived from an EMBL/GenBank/DDBJ whole genome shotgun (WGS) entry which is preliminary data.</text>
</comment>
<feature type="compositionally biased region" description="Basic and acidic residues" evidence="1">
    <location>
        <begin position="11"/>
        <end position="23"/>
    </location>
</feature>
<accession>A0A147KBF7</accession>
<name>A0A147KBF7_9BACI</name>
<dbReference type="RefSeq" id="WP_059350244.1">
    <property type="nucleotide sequence ID" value="NZ_LDYG01000010.1"/>
</dbReference>
<dbReference type="EMBL" id="LDYG01000010">
    <property type="protein sequence ID" value="KUP08499.1"/>
    <property type="molecule type" value="Genomic_DNA"/>
</dbReference>
<sequence>MAKSKARKQREKLVREGRRDPVDNRSPFSQLNLCTKKTKTKKDVVYSRRRTNLESDHPSSSFYFCKIFL</sequence>
<dbReference type="AlphaFoldDB" id="A0A147KBF7"/>
<proteinExistence type="predicted"/>
<gene>
    <name evidence="2" type="ORF">Q75_02435</name>
</gene>
<feature type="region of interest" description="Disordered" evidence="1">
    <location>
        <begin position="1"/>
        <end position="29"/>
    </location>
</feature>
<dbReference type="OrthoDB" id="2365803at2"/>
<evidence type="ECO:0000313" key="3">
    <source>
        <dbReference type="Proteomes" id="UP000074108"/>
    </source>
</evidence>
<organism evidence="2 3">
    <name type="scientific">Bacillus coahuilensis p1.1.43</name>
    <dbReference type="NCBI Taxonomy" id="1150625"/>
    <lineage>
        <taxon>Bacteria</taxon>
        <taxon>Bacillati</taxon>
        <taxon>Bacillota</taxon>
        <taxon>Bacilli</taxon>
        <taxon>Bacillales</taxon>
        <taxon>Bacillaceae</taxon>
        <taxon>Bacillus</taxon>
    </lineage>
</organism>
<evidence type="ECO:0000313" key="2">
    <source>
        <dbReference type="EMBL" id="KUP08499.1"/>
    </source>
</evidence>
<keyword evidence="3" id="KW-1185">Reference proteome</keyword>